<proteinExistence type="predicted"/>
<protein>
    <submittedName>
        <fullName evidence="2">Uncharacterized protein</fullName>
    </submittedName>
</protein>
<keyword evidence="3" id="KW-1185">Reference proteome</keyword>
<organism evidence="2 3">
    <name type="scientific">Brassica cretica</name>
    <name type="common">Mustard</name>
    <dbReference type="NCBI Taxonomy" id="69181"/>
    <lineage>
        <taxon>Eukaryota</taxon>
        <taxon>Viridiplantae</taxon>
        <taxon>Streptophyta</taxon>
        <taxon>Embryophyta</taxon>
        <taxon>Tracheophyta</taxon>
        <taxon>Spermatophyta</taxon>
        <taxon>Magnoliopsida</taxon>
        <taxon>eudicotyledons</taxon>
        <taxon>Gunneridae</taxon>
        <taxon>Pentapetalae</taxon>
        <taxon>rosids</taxon>
        <taxon>malvids</taxon>
        <taxon>Brassicales</taxon>
        <taxon>Brassicaceae</taxon>
        <taxon>Brassiceae</taxon>
        <taxon>Brassica</taxon>
    </lineage>
</organism>
<evidence type="ECO:0000256" key="1">
    <source>
        <dbReference type="SAM" id="MobiDB-lite"/>
    </source>
</evidence>
<comment type="caution">
    <text evidence="2">The sequence shown here is derived from an EMBL/GenBank/DDBJ whole genome shotgun (WGS) entry which is preliminary data.</text>
</comment>
<reference evidence="2 3" key="1">
    <citation type="journal article" date="2020" name="BMC Genomics">
        <title>Intraspecific diversification of the crop wild relative Brassica cretica Lam. using demographic model selection.</title>
        <authorList>
            <person name="Kioukis A."/>
            <person name="Michalopoulou V.A."/>
            <person name="Briers L."/>
            <person name="Pirintsos S."/>
            <person name="Studholme D.J."/>
            <person name="Pavlidis P."/>
            <person name="Sarris P.F."/>
        </authorList>
    </citation>
    <scope>NUCLEOTIDE SEQUENCE [LARGE SCALE GENOMIC DNA]</scope>
    <source>
        <strain evidence="3">cv. PFS-1207/04</strain>
    </source>
</reference>
<sequence>MSQTRNRKEHGSSLCSSDSYHKSSQITKELDKGKGHVFSYNDPSNMHQGGASTQIHSMLLIQRNEKSDEEVESSGPMLSICTAPVVLTDFQLGPFSEVRVTGNMGTSKAQRKQPPSWKIRAAGKNMKQKSPFQVLVKGTVERLLIAIPYPFGIGNNDWYEVKCKNFVPFLPRISKEVSSKSIFRDH</sequence>
<name>A0ABQ7A4H5_BRACR</name>
<evidence type="ECO:0000313" key="2">
    <source>
        <dbReference type="EMBL" id="KAF3492560.1"/>
    </source>
</evidence>
<feature type="compositionally biased region" description="Polar residues" evidence="1">
    <location>
        <begin position="13"/>
        <end position="27"/>
    </location>
</feature>
<evidence type="ECO:0000313" key="3">
    <source>
        <dbReference type="Proteomes" id="UP000266723"/>
    </source>
</evidence>
<dbReference type="Proteomes" id="UP000266723">
    <property type="component" value="Unassembled WGS sequence"/>
</dbReference>
<gene>
    <name evidence="2" type="ORF">DY000_02056354</name>
</gene>
<accession>A0ABQ7A4H5</accession>
<dbReference type="EMBL" id="QGKV02002055">
    <property type="protein sequence ID" value="KAF3492560.1"/>
    <property type="molecule type" value="Genomic_DNA"/>
</dbReference>
<feature type="region of interest" description="Disordered" evidence="1">
    <location>
        <begin position="1"/>
        <end position="28"/>
    </location>
</feature>